<feature type="domain" description="Protein kinase" evidence="17">
    <location>
        <begin position="257"/>
        <end position="509"/>
    </location>
</feature>
<keyword evidence="5" id="KW-0812">Transmembrane</keyword>
<feature type="signal peptide" evidence="16">
    <location>
        <begin position="1"/>
        <end position="30"/>
    </location>
</feature>
<comment type="subcellular location">
    <subcellularLocation>
        <location evidence="1">Membrane</location>
        <topology evidence="1">Single-pass membrane protein</topology>
    </subcellularLocation>
</comment>
<keyword evidence="10" id="KW-0067">ATP-binding</keyword>
<dbReference type="InterPro" id="IPR002902">
    <property type="entry name" value="GNK2"/>
</dbReference>
<dbReference type="GO" id="GO:0005886">
    <property type="term" value="C:plasma membrane"/>
    <property type="evidence" value="ECO:0000318"/>
    <property type="project" value="GO_Central"/>
</dbReference>
<dbReference type="GO" id="GO:0006955">
    <property type="term" value="P:immune response"/>
    <property type="evidence" value="ECO:0000318"/>
    <property type="project" value="GO_Central"/>
</dbReference>
<evidence type="ECO:0000313" key="19">
    <source>
        <dbReference type="EMBL" id="PNS22630.1"/>
    </source>
</evidence>
<dbReference type="InterPro" id="IPR011009">
    <property type="entry name" value="Kinase-like_dom_sf"/>
</dbReference>
<evidence type="ECO:0000256" key="13">
    <source>
        <dbReference type="ARBA" id="ARBA00023170"/>
    </source>
</evidence>
<keyword evidence="6 16" id="KW-0732">Signal</keyword>
<reference evidence="19" key="2">
    <citation type="submission" date="2017-07" db="EMBL/GenBank/DDBJ databases">
        <title>WGS assembly of Populus trichocarpa.</title>
        <authorList>
            <person name="Tuskan G."/>
            <person name="Difazio S."/>
            <person name="Jansson S."/>
            <person name="Bohlmann J."/>
            <person name="Grigoriev I."/>
            <person name="Hellsten U."/>
            <person name="Putnam N."/>
            <person name="Ralph S."/>
            <person name="Rombauts S."/>
            <person name="Salamov A."/>
            <person name="Schein J."/>
            <person name="Sterck L."/>
            <person name="Aerts A."/>
            <person name="Bhalerao R."/>
            <person name="Bhalerao R."/>
            <person name="Blaudez D."/>
            <person name="Boerjan W."/>
            <person name="Brun A."/>
            <person name="Brunner A."/>
            <person name="Busov V."/>
            <person name="Campbell M."/>
            <person name="Carlson J."/>
            <person name="Chalot M."/>
            <person name="Chapman J."/>
            <person name="Chen G."/>
            <person name="Cooper D."/>
            <person name="Coutinho P."/>
            <person name="Couturier J."/>
            <person name="Covert S."/>
            <person name="Cronk Q."/>
            <person name="Cunningham R."/>
            <person name="Davis J."/>
            <person name="Degroeve S."/>
            <person name="Dejardin A."/>
            <person name="Depamphilis C."/>
            <person name="Detter J."/>
            <person name="Dirks B."/>
            <person name="Dubchak I."/>
            <person name="Duplessis S."/>
            <person name="Ehlting J."/>
            <person name="Ellis B."/>
            <person name="Gendler K."/>
            <person name="Goodstein D."/>
            <person name="Gribskov M."/>
            <person name="Grimwood J."/>
            <person name="Groover A."/>
            <person name="Gunter L."/>
            <person name="Hamberger B."/>
            <person name="Heinze B."/>
            <person name="Helariutta Y."/>
            <person name="Henrissat B."/>
            <person name="Holligan D."/>
            <person name="Holt R."/>
            <person name="Huang W."/>
            <person name="Islam-Faridi N."/>
            <person name="Jones S."/>
            <person name="Jones-Rhoades M."/>
            <person name="Jorgensen R."/>
            <person name="Joshi C."/>
            <person name="Kangasjarvi J."/>
            <person name="Karlsson J."/>
            <person name="Kelleher C."/>
            <person name="Kirkpatrick R."/>
            <person name="Kirst M."/>
            <person name="Kohler A."/>
            <person name="Kalluri U."/>
            <person name="Larimer F."/>
            <person name="Leebens-Mack J."/>
            <person name="Leple J."/>
            <person name="Locascio P."/>
            <person name="Lou Y."/>
            <person name="Lucas S."/>
            <person name="Martin F."/>
            <person name="Montanini B."/>
            <person name="Napoli C."/>
            <person name="Nelson D."/>
            <person name="Nelson C."/>
            <person name="Nieminen K."/>
            <person name="Nilsson O."/>
            <person name="Pereda V."/>
            <person name="Peter G."/>
            <person name="Philippe R."/>
            <person name="Pilate G."/>
            <person name="Poliakov A."/>
            <person name="Razumovskaya J."/>
            <person name="Richardson P."/>
            <person name="Rinaldi C."/>
            <person name="Ritland K."/>
            <person name="Rouze P."/>
            <person name="Ryaboy D."/>
            <person name="Schmutz J."/>
            <person name="Schrader J."/>
            <person name="Segerman B."/>
            <person name="Shin H."/>
            <person name="Siddiqui A."/>
            <person name="Sterky F."/>
            <person name="Terry A."/>
            <person name="Tsai C."/>
            <person name="Uberbacher E."/>
            <person name="Unneberg P."/>
            <person name="Vahala J."/>
            <person name="Wall K."/>
            <person name="Wessler S."/>
            <person name="Yang G."/>
            <person name="Yin T."/>
            <person name="Douglas C."/>
            <person name="Marra M."/>
            <person name="Sandberg G."/>
            <person name="Van De Peer Y."/>
            <person name="Rokhsar D."/>
        </authorList>
    </citation>
    <scope>NUCLEOTIDE SEQUENCE</scope>
    <source>
        <strain evidence="19">Nisqually-1</strain>
    </source>
</reference>
<keyword evidence="7" id="KW-0677">Repeat</keyword>
<keyword evidence="3" id="KW-0723">Serine/threonine-protein kinase</keyword>
<keyword evidence="8" id="KW-0547">Nucleotide-binding</keyword>
<evidence type="ECO:0000256" key="9">
    <source>
        <dbReference type="ARBA" id="ARBA00022777"/>
    </source>
</evidence>
<feature type="domain" description="Gnk2-homologous" evidence="18">
    <location>
        <begin position="31"/>
        <end position="133"/>
    </location>
</feature>
<proteinExistence type="predicted"/>
<evidence type="ECO:0000256" key="5">
    <source>
        <dbReference type="ARBA" id="ARBA00022692"/>
    </source>
</evidence>
<dbReference type="AlphaFoldDB" id="A0A2K1R5S6"/>
<keyword evidence="13" id="KW-0675">Receptor</keyword>
<evidence type="ECO:0000256" key="4">
    <source>
        <dbReference type="ARBA" id="ARBA00022679"/>
    </source>
</evidence>
<evidence type="ECO:0000256" key="1">
    <source>
        <dbReference type="ARBA" id="ARBA00004167"/>
    </source>
</evidence>
<dbReference type="EMBL" id="KZ623467">
    <property type="protein sequence ID" value="PNS22630.1"/>
    <property type="molecule type" value="Genomic_DNA"/>
</dbReference>
<dbReference type="Pfam" id="PF00069">
    <property type="entry name" value="Pkinase"/>
    <property type="match status" value="1"/>
</dbReference>
<organism evidence="19">
    <name type="scientific">Populus trichocarpa</name>
    <name type="common">Western balsam poplar</name>
    <name type="synonym">Populus balsamifera subsp. trichocarpa</name>
    <dbReference type="NCBI Taxonomy" id="3694"/>
    <lineage>
        <taxon>Eukaryota</taxon>
        <taxon>Viridiplantae</taxon>
        <taxon>Streptophyta</taxon>
        <taxon>Embryophyta</taxon>
        <taxon>Tracheophyta</taxon>
        <taxon>Spermatophyta</taxon>
        <taxon>Magnoliopsida</taxon>
        <taxon>eudicotyledons</taxon>
        <taxon>Gunneridae</taxon>
        <taxon>Pentapetalae</taxon>
        <taxon>rosids</taxon>
        <taxon>fabids</taxon>
        <taxon>Malpighiales</taxon>
        <taxon>Salicaceae</taxon>
        <taxon>Saliceae</taxon>
        <taxon>Populus</taxon>
    </lineage>
</organism>
<evidence type="ECO:0000256" key="11">
    <source>
        <dbReference type="ARBA" id="ARBA00022989"/>
    </source>
</evidence>
<dbReference type="InterPro" id="IPR038408">
    <property type="entry name" value="GNK2_sf"/>
</dbReference>
<keyword evidence="9" id="KW-0418">Kinase</keyword>
<dbReference type="InParanoid" id="A0A2K1R5S6"/>
<evidence type="ECO:0000256" key="7">
    <source>
        <dbReference type="ARBA" id="ARBA00022737"/>
    </source>
</evidence>
<reference evidence="19" key="1">
    <citation type="journal article" date="2006" name="Science">
        <title>The genome of black cottonwood, Populus trichocarpa (Torr. &amp; Gray).</title>
        <authorList>
            <person name="Tuskan G.A."/>
            <person name="Difazio S."/>
            <person name="Jansson S."/>
            <person name="Bohlmann J."/>
            <person name="Grigoriev I."/>
            <person name="Hellsten U."/>
            <person name="Putnam N."/>
            <person name="Ralph S."/>
            <person name="Rombauts S."/>
            <person name="Salamov A."/>
            <person name="Schein J."/>
            <person name="Sterck L."/>
            <person name="Aerts A."/>
            <person name="Bhalerao R.R."/>
            <person name="Bhalerao R.P."/>
            <person name="Blaudez D."/>
            <person name="Boerjan W."/>
            <person name="Brun A."/>
            <person name="Brunner A."/>
            <person name="Busov V."/>
            <person name="Campbell M."/>
            <person name="Carlson J."/>
            <person name="Chalot M."/>
            <person name="Chapman J."/>
            <person name="Chen G.L."/>
            <person name="Cooper D."/>
            <person name="Coutinho P.M."/>
            <person name="Couturier J."/>
            <person name="Covert S."/>
            <person name="Cronk Q."/>
            <person name="Cunningham R."/>
            <person name="Davis J."/>
            <person name="Degroeve S."/>
            <person name="Dejardin A."/>
            <person name="Depamphilis C."/>
            <person name="Detter J."/>
            <person name="Dirks B."/>
            <person name="Dubchak I."/>
            <person name="Duplessis S."/>
            <person name="Ehlting J."/>
            <person name="Ellis B."/>
            <person name="Gendler K."/>
            <person name="Goodstein D."/>
            <person name="Gribskov M."/>
            <person name="Grimwood J."/>
            <person name="Groover A."/>
            <person name="Gunter L."/>
            <person name="Hamberger B."/>
            <person name="Heinze B."/>
            <person name="Helariutta Y."/>
            <person name="Henrissat B."/>
            <person name="Holligan D."/>
            <person name="Holt R."/>
            <person name="Huang W."/>
            <person name="Islam-Faridi N."/>
            <person name="Jones S."/>
            <person name="Jones-Rhoades M."/>
            <person name="Jorgensen R."/>
            <person name="Joshi C."/>
            <person name="Kangasjarvi J."/>
            <person name="Karlsson J."/>
            <person name="Kelleher C."/>
            <person name="Kirkpatrick R."/>
            <person name="Kirst M."/>
            <person name="Kohler A."/>
            <person name="Kalluri U."/>
            <person name="Larimer F."/>
            <person name="Leebens-Mack J."/>
            <person name="Leple J.C."/>
            <person name="Locascio P."/>
            <person name="Lou Y."/>
            <person name="Lucas S."/>
            <person name="Martin F."/>
            <person name="Montanini B."/>
            <person name="Napoli C."/>
            <person name="Nelson D.R."/>
            <person name="Nelson C."/>
            <person name="Nieminen K."/>
            <person name="Nilsson O."/>
            <person name="Pereda V."/>
            <person name="Peter G."/>
            <person name="Philippe R."/>
            <person name="Pilate G."/>
            <person name="Poliakov A."/>
            <person name="Razumovskaya J."/>
            <person name="Richardson P."/>
            <person name="Rinaldi C."/>
            <person name="Ritland K."/>
            <person name="Rouze P."/>
            <person name="Ryaboy D."/>
            <person name="Schmutz J."/>
            <person name="Schrader J."/>
            <person name="Segerman B."/>
            <person name="Shin H."/>
            <person name="Siddiqui A."/>
            <person name="Sterky F."/>
            <person name="Terry A."/>
            <person name="Tsai C.J."/>
            <person name="Uberbacher E."/>
            <person name="Unneberg P."/>
            <person name="Vahala J."/>
            <person name="Wall K."/>
            <person name="Wessler S."/>
            <person name="Yang G."/>
            <person name="Yin T."/>
            <person name="Douglas C."/>
            <person name="Marra M."/>
            <person name="Sandberg G."/>
            <person name="Van de Peer Y."/>
            <person name="Rokhsar D."/>
        </authorList>
    </citation>
    <scope>NUCLEOTIDE SEQUENCE [LARGE SCALE GENOMIC DNA]</scope>
    <source>
        <strain evidence="19">Nisqually-1</strain>
    </source>
</reference>
<evidence type="ECO:0000256" key="3">
    <source>
        <dbReference type="ARBA" id="ARBA00022527"/>
    </source>
</evidence>
<evidence type="ECO:0000256" key="15">
    <source>
        <dbReference type="ARBA" id="ARBA00048679"/>
    </source>
</evidence>
<dbReference type="GO" id="GO:0007165">
    <property type="term" value="P:signal transduction"/>
    <property type="evidence" value="ECO:0000318"/>
    <property type="project" value="GO_Central"/>
</dbReference>
<dbReference type="InterPro" id="IPR001245">
    <property type="entry name" value="Ser-Thr/Tyr_kinase_cat_dom"/>
</dbReference>
<gene>
    <name evidence="19" type="ORF">POPTR_T128400</name>
</gene>
<evidence type="ECO:0000256" key="16">
    <source>
        <dbReference type="SAM" id="SignalP"/>
    </source>
</evidence>
<evidence type="ECO:0000259" key="17">
    <source>
        <dbReference type="PROSITE" id="PS50011"/>
    </source>
</evidence>
<dbReference type="Pfam" id="PF07714">
    <property type="entry name" value="PK_Tyr_Ser-Thr"/>
    <property type="match status" value="1"/>
</dbReference>
<evidence type="ECO:0000256" key="14">
    <source>
        <dbReference type="ARBA" id="ARBA00047899"/>
    </source>
</evidence>
<evidence type="ECO:0000256" key="12">
    <source>
        <dbReference type="ARBA" id="ARBA00023136"/>
    </source>
</evidence>
<keyword evidence="4" id="KW-0808">Transferase</keyword>
<dbReference type="PROSITE" id="PS50011">
    <property type="entry name" value="PROTEIN_KINASE_DOM"/>
    <property type="match status" value="1"/>
</dbReference>
<dbReference type="Gene3D" id="1.10.510.10">
    <property type="entry name" value="Transferase(Phosphotransferase) domain 1"/>
    <property type="match status" value="1"/>
</dbReference>
<dbReference type="EC" id="2.7.11.1" evidence="2"/>
<name>A0A2K1R5S6_POPTR</name>
<dbReference type="Pfam" id="PF01657">
    <property type="entry name" value="Stress-antifung"/>
    <property type="match status" value="2"/>
</dbReference>
<dbReference type="PANTHER" id="PTHR27002:SF679">
    <property type="entry name" value="CYSTEINE-RICH RECEPTOR-LIKE PROTEIN KINASE 10 ISOFORM X1"/>
    <property type="match status" value="1"/>
</dbReference>
<dbReference type="PROSITE" id="PS51473">
    <property type="entry name" value="GNK2"/>
    <property type="match status" value="2"/>
</dbReference>
<feature type="domain" description="Gnk2-homologous" evidence="18">
    <location>
        <begin position="139"/>
        <end position="246"/>
    </location>
</feature>
<dbReference type="FunFam" id="1.10.510.10:FF:001023">
    <property type="entry name" value="Os07g0541700 protein"/>
    <property type="match status" value="1"/>
</dbReference>
<dbReference type="Gene3D" id="3.30.430.20">
    <property type="entry name" value="Gnk2 domain, C-X8-C-X2-C motif"/>
    <property type="match status" value="2"/>
</dbReference>
<dbReference type="SUPFAM" id="SSF56112">
    <property type="entry name" value="Protein kinase-like (PK-like)"/>
    <property type="match status" value="1"/>
</dbReference>
<evidence type="ECO:0000256" key="6">
    <source>
        <dbReference type="ARBA" id="ARBA00022729"/>
    </source>
</evidence>
<comment type="catalytic activity">
    <reaction evidence="15">
        <text>L-seryl-[protein] + ATP = O-phospho-L-seryl-[protein] + ADP + H(+)</text>
        <dbReference type="Rhea" id="RHEA:17989"/>
        <dbReference type="Rhea" id="RHEA-COMP:9863"/>
        <dbReference type="Rhea" id="RHEA-COMP:11604"/>
        <dbReference type="ChEBI" id="CHEBI:15378"/>
        <dbReference type="ChEBI" id="CHEBI:29999"/>
        <dbReference type="ChEBI" id="CHEBI:30616"/>
        <dbReference type="ChEBI" id="CHEBI:83421"/>
        <dbReference type="ChEBI" id="CHEBI:456216"/>
        <dbReference type="EC" id="2.7.11.1"/>
    </reaction>
</comment>
<dbReference type="CDD" id="cd23509">
    <property type="entry name" value="Gnk2-like"/>
    <property type="match status" value="2"/>
</dbReference>
<evidence type="ECO:0000256" key="8">
    <source>
        <dbReference type="ARBA" id="ARBA00022741"/>
    </source>
</evidence>
<accession>A0A2K1R5S6</accession>
<evidence type="ECO:0000256" key="2">
    <source>
        <dbReference type="ARBA" id="ARBA00012513"/>
    </source>
</evidence>
<protein>
    <recommendedName>
        <fullName evidence="2">non-specific serine/threonine protein kinase</fullName>
        <ecNumber evidence="2">2.7.11.1</ecNumber>
    </recommendedName>
</protein>
<dbReference type="GO" id="GO:0004674">
    <property type="term" value="F:protein serine/threonine kinase activity"/>
    <property type="evidence" value="ECO:0000318"/>
    <property type="project" value="GO_Central"/>
</dbReference>
<dbReference type="InterPro" id="IPR000719">
    <property type="entry name" value="Prot_kinase_dom"/>
</dbReference>
<feature type="chain" id="PRO_5014461632" description="non-specific serine/threonine protein kinase" evidence="16">
    <location>
        <begin position="31"/>
        <end position="509"/>
    </location>
</feature>
<dbReference type="GO" id="GO:0005524">
    <property type="term" value="F:ATP binding"/>
    <property type="evidence" value="ECO:0007669"/>
    <property type="project" value="UniProtKB-KW"/>
</dbReference>
<sequence>MGKMFSSFAKSIQLLLLCFSLANFLDLAYADPPYKGCSNNSSYSANSPFQNNLQILMSFLRSNASVSKLYNTSTGNELDRIYAQYMCLNYVTHDECSTCIKVASQTITRLCPGDKEAVVWEELCQLRYSSQNFLAHLNVSGNIPQYNKKDVKNPVQFRSVVNETLDSLIKQAASNASANMYATTEVPFNGTYTLYALVQCSTDLSPDDCNTCLRVALANIWNCCYASRGVRVLSRSCYLRYELYAFYEGKKENTRQFDIGLGIGRPNHTDFQLQSFHRDGLNVQESSFMDLASIYEATNNFSNSNFLGKGGFGLVYKFTNEVRPIMKLKHKNLVKLHGFCVDGEEKLLVYEFMPNSSLDVFLFETLYLHEDSRLRIIHRDLKASSVLLDKDMNPKISDFGMARMFAGSEVEANTARIVGTYGYMAPEYAMEGLYSIKSDVFSFGVLLLEIITGKKNSGFKSKRASSLLAYAWPLWNEGNELLLIDSLLADSCCSDEFSRYMHIFLNNHP</sequence>
<evidence type="ECO:0000256" key="10">
    <source>
        <dbReference type="ARBA" id="ARBA00022840"/>
    </source>
</evidence>
<dbReference type="Gene3D" id="3.30.200.20">
    <property type="entry name" value="Phosphorylase Kinase, domain 1"/>
    <property type="match status" value="2"/>
</dbReference>
<dbReference type="FunFam" id="3.30.430.20:FF:000002">
    <property type="entry name" value="Cysteine-rich receptor-like protein kinase 10"/>
    <property type="match status" value="1"/>
</dbReference>
<comment type="catalytic activity">
    <reaction evidence="14">
        <text>L-threonyl-[protein] + ATP = O-phospho-L-threonyl-[protein] + ADP + H(+)</text>
        <dbReference type="Rhea" id="RHEA:46608"/>
        <dbReference type="Rhea" id="RHEA-COMP:11060"/>
        <dbReference type="Rhea" id="RHEA-COMP:11605"/>
        <dbReference type="ChEBI" id="CHEBI:15378"/>
        <dbReference type="ChEBI" id="CHEBI:30013"/>
        <dbReference type="ChEBI" id="CHEBI:30616"/>
        <dbReference type="ChEBI" id="CHEBI:61977"/>
        <dbReference type="ChEBI" id="CHEBI:456216"/>
        <dbReference type="EC" id="2.7.11.1"/>
    </reaction>
</comment>
<keyword evidence="12" id="KW-0472">Membrane</keyword>
<keyword evidence="11" id="KW-1133">Transmembrane helix</keyword>
<dbReference type="PANTHER" id="PTHR27002">
    <property type="entry name" value="RECEPTOR-LIKE SERINE/THREONINE-PROTEIN KINASE SD1-8"/>
    <property type="match status" value="1"/>
</dbReference>
<evidence type="ECO:0000259" key="18">
    <source>
        <dbReference type="PROSITE" id="PS51473"/>
    </source>
</evidence>